<organism evidence="1 2">
    <name type="scientific">Pseudodesulfovibrio alkaliphilus</name>
    <dbReference type="NCBI Taxonomy" id="2661613"/>
    <lineage>
        <taxon>Bacteria</taxon>
        <taxon>Pseudomonadati</taxon>
        <taxon>Thermodesulfobacteriota</taxon>
        <taxon>Desulfovibrionia</taxon>
        <taxon>Desulfovibrionales</taxon>
        <taxon>Desulfovibrionaceae</taxon>
    </lineage>
</organism>
<dbReference type="EMBL" id="WODC01000001">
    <property type="protein sequence ID" value="MUM76349.1"/>
    <property type="molecule type" value="Genomic_DNA"/>
</dbReference>
<proteinExistence type="predicted"/>
<dbReference type="Proteomes" id="UP000461162">
    <property type="component" value="Unassembled WGS sequence"/>
</dbReference>
<evidence type="ECO:0000313" key="1">
    <source>
        <dbReference type="EMBL" id="MUM76349.1"/>
    </source>
</evidence>
<dbReference type="AlphaFoldDB" id="A0A7K1KJW7"/>
<evidence type="ECO:0000313" key="2">
    <source>
        <dbReference type="Proteomes" id="UP000461162"/>
    </source>
</evidence>
<dbReference type="RefSeq" id="WP_155931896.1">
    <property type="nucleotide sequence ID" value="NZ_WODC01000001.1"/>
</dbReference>
<reference evidence="1 2" key="1">
    <citation type="submission" date="2019-11" db="EMBL/GenBank/DDBJ databases">
        <title>Pseudodesulfovibrio alkaliphilus, sp. nov., an alkaliphilic sulfate-reducing bacteria from mud volcano of Taman peninsula, Russia.</title>
        <authorList>
            <person name="Frolova A."/>
            <person name="Merkel A.Y."/>
            <person name="Slobodkin A.I."/>
        </authorList>
    </citation>
    <scope>NUCLEOTIDE SEQUENCE [LARGE SCALE GENOMIC DNA]</scope>
    <source>
        <strain evidence="1 2">F-1</strain>
    </source>
</reference>
<sequence length="158" mass="17568">MNRSKRMPLLGAAFVLGIAIWCVALFAPGFFGGERAASDGLSGLVSVKGTVSLKALELTGGEVMEINRAVQEHSALFRQIDLFLDAKTVSGRIEGDTILVWAMVLEADGDCEVRSWSRKVERAALVSQMVHYMQKAAREYEEFRKHPDVTRNFKCIYI</sequence>
<keyword evidence="2" id="KW-1185">Reference proteome</keyword>
<gene>
    <name evidence="1" type="ORF">GKC30_01730</name>
</gene>
<name>A0A7K1KJW7_9BACT</name>
<comment type="caution">
    <text evidence="1">The sequence shown here is derived from an EMBL/GenBank/DDBJ whole genome shotgun (WGS) entry which is preliminary data.</text>
</comment>
<accession>A0A7K1KJW7</accession>
<protein>
    <submittedName>
        <fullName evidence="1">Uncharacterized protein</fullName>
    </submittedName>
</protein>